<accession>A0A0J9WIB7</accession>
<dbReference type="InterPro" id="IPR001077">
    <property type="entry name" value="COMT_C"/>
</dbReference>
<dbReference type="SUPFAM" id="SSF46785">
    <property type="entry name" value="Winged helix' DNA-binding domain"/>
    <property type="match status" value="1"/>
</dbReference>
<dbReference type="Gene3D" id="3.40.50.150">
    <property type="entry name" value="Vaccinia Virus protein VP39"/>
    <property type="match status" value="1"/>
</dbReference>
<organism evidence="5 6">
    <name type="scientific">Fusarium oxysporum f. sp. lycopersici (strain 4287 / CBS 123668 / FGSC 9935 / NRRL 34936)</name>
    <name type="common">Fusarium vascular wilt of tomato</name>
    <dbReference type="NCBI Taxonomy" id="426428"/>
    <lineage>
        <taxon>Eukaryota</taxon>
        <taxon>Fungi</taxon>
        <taxon>Dikarya</taxon>
        <taxon>Ascomycota</taxon>
        <taxon>Pezizomycotina</taxon>
        <taxon>Sordariomycetes</taxon>
        <taxon>Hypocreomycetidae</taxon>
        <taxon>Hypocreales</taxon>
        <taxon>Nectriaceae</taxon>
        <taxon>Fusarium</taxon>
        <taxon>Fusarium oxysporum species complex</taxon>
    </lineage>
</organism>
<sequence length="445" mass="49494">MADNNNPSLESLAATVSETVNALSAKLKEIACPAPSFAEDGLVEYPKLPELNGLRFQLIDAAADLYRLALGPTDNSMFAPLHLNYDATVIDVLNHFDIWNAVPMGGSASYSEIATKVSLPESLVRRVLKYAITIRYFAPDPSDKDRVVHTSLSAVPAKQYLIRSWFRHHFDEARVAGVHFAESFEMFSAGKDKPSEEPIESPFSLTNVDNLKTPESFWDYLNREAEGKPKGWRATNFAESMQAASSASAIRADDLLKIGYDWTQLGDVTLVDVGGSSGHDAVHLARTFPNLKKIVVQDLPEVQVAFDERLPEELKSRISFEPHDFFGPQNTPGDVYMLKTILHDWPDKYAAKILANLVPRLKSGSRILLVEAVGLPEGVEPPFQMLGRTFAAADLHMLGVFNSLERNLEDWKKLLGDVDERLEIGHVPEVPGALHRFIEIKFRGR</sequence>
<evidence type="ECO:0000256" key="1">
    <source>
        <dbReference type="ARBA" id="ARBA00022603"/>
    </source>
</evidence>
<dbReference type="InterPro" id="IPR029063">
    <property type="entry name" value="SAM-dependent_MTases_sf"/>
</dbReference>
<dbReference type="InterPro" id="IPR016461">
    <property type="entry name" value="COMT-like"/>
</dbReference>
<dbReference type="VEuPathDB" id="FungiDB:FOXG_02642"/>
<keyword evidence="2" id="KW-0808">Transferase</keyword>
<evidence type="ECO:0000259" key="4">
    <source>
        <dbReference type="Pfam" id="PF00891"/>
    </source>
</evidence>
<dbReference type="GO" id="GO:0008171">
    <property type="term" value="F:O-methyltransferase activity"/>
    <property type="evidence" value="ECO:0007669"/>
    <property type="project" value="InterPro"/>
</dbReference>
<protein>
    <recommendedName>
        <fullName evidence="4">O-methyltransferase C-terminal domain-containing protein</fullName>
    </recommendedName>
</protein>
<dbReference type="InterPro" id="IPR036390">
    <property type="entry name" value="WH_DNA-bd_sf"/>
</dbReference>
<dbReference type="AlphaFoldDB" id="A0A0J9WIB7"/>
<feature type="domain" description="O-methyltransferase C-terminal" evidence="4">
    <location>
        <begin position="239"/>
        <end position="416"/>
    </location>
</feature>
<dbReference type="GO" id="GO:0032259">
    <property type="term" value="P:methylation"/>
    <property type="evidence" value="ECO:0007669"/>
    <property type="project" value="UniProtKB-KW"/>
</dbReference>
<dbReference type="PANTHER" id="PTHR43712">
    <property type="entry name" value="PUTATIVE (AFU_ORTHOLOGUE AFUA_4G14580)-RELATED"/>
    <property type="match status" value="1"/>
</dbReference>
<dbReference type="EMBL" id="DS231697">
    <property type="protein sequence ID" value="KNA98251.1"/>
    <property type="molecule type" value="Genomic_DNA"/>
</dbReference>
<evidence type="ECO:0000256" key="2">
    <source>
        <dbReference type="ARBA" id="ARBA00022679"/>
    </source>
</evidence>
<dbReference type="SUPFAM" id="SSF53335">
    <property type="entry name" value="S-adenosyl-L-methionine-dependent methyltransferases"/>
    <property type="match status" value="1"/>
</dbReference>
<gene>
    <name evidence="5" type="ORF">FOXG_02642</name>
</gene>
<keyword evidence="1" id="KW-0489">Methyltransferase</keyword>
<proteinExistence type="predicted"/>
<dbReference type="GeneID" id="28944825"/>
<dbReference type="PANTHER" id="PTHR43712:SF12">
    <property type="entry name" value="STERIGMATOCYSTIN 8-O-METHYLTRANSFERASE"/>
    <property type="match status" value="1"/>
</dbReference>
<evidence type="ECO:0000313" key="5">
    <source>
        <dbReference type="EMBL" id="KNA98251.1"/>
    </source>
</evidence>
<evidence type="ECO:0000256" key="3">
    <source>
        <dbReference type="ARBA" id="ARBA00022691"/>
    </source>
</evidence>
<dbReference type="PROSITE" id="PS51683">
    <property type="entry name" value="SAM_OMT_II"/>
    <property type="match status" value="1"/>
</dbReference>
<dbReference type="KEGG" id="fox:FOXG_02642"/>
<dbReference type="RefSeq" id="XP_018236297.1">
    <property type="nucleotide sequence ID" value="XM_018380107.1"/>
</dbReference>
<keyword evidence="3" id="KW-0949">S-adenosyl-L-methionine</keyword>
<name>A0A0J9WIB7_FUSO4</name>
<dbReference type="OrthoDB" id="1606438at2759"/>
<evidence type="ECO:0000313" key="6">
    <source>
        <dbReference type="Proteomes" id="UP000009097"/>
    </source>
</evidence>
<reference evidence="5" key="1">
    <citation type="submission" date="2007-04" db="EMBL/GenBank/DDBJ databases">
        <authorList>
            <consortium name="The Broad Institute Genome Sequencing Platform"/>
            <person name="Birren B."/>
            <person name="Lander E."/>
            <person name="Galagan J."/>
            <person name="Nusbaum C."/>
            <person name="Devon K."/>
            <person name="Ma L.-J."/>
            <person name="Jaffe D."/>
            <person name="Butler J."/>
            <person name="Alvarez P."/>
            <person name="Gnerre S."/>
            <person name="Grabherr M."/>
            <person name="Kleber M."/>
            <person name="Mauceli E."/>
            <person name="Brockman W."/>
            <person name="MacCallum I.A."/>
            <person name="Young S."/>
            <person name="LaButti K."/>
            <person name="DeCaprio D."/>
            <person name="Crawford M."/>
            <person name="Koehrsen M."/>
            <person name="Engels R."/>
            <person name="Montgomery P."/>
            <person name="Pearson M."/>
            <person name="Howarth C."/>
            <person name="Larson L."/>
            <person name="White J."/>
            <person name="O'Leary S."/>
            <person name="Kodira C."/>
            <person name="Zeng Q."/>
            <person name="Yandava C."/>
            <person name="Alvarado L."/>
            <person name="Kistler C."/>
            <person name="Shim W.-B."/>
            <person name="Kang S."/>
            <person name="Woloshuk C."/>
        </authorList>
    </citation>
    <scope>NUCLEOTIDE SEQUENCE</scope>
    <source>
        <strain evidence="5">4287</strain>
    </source>
</reference>
<dbReference type="Proteomes" id="UP000009097">
    <property type="component" value="Unassembled WGS sequence"/>
</dbReference>
<reference evidence="5" key="2">
    <citation type="journal article" date="2010" name="Nature">
        <title>Comparative genomics reveals mobile pathogenicity chromosomes in Fusarium.</title>
        <authorList>
            <person name="Ma L.J."/>
            <person name="van der Does H.C."/>
            <person name="Borkovich K.A."/>
            <person name="Coleman J.J."/>
            <person name="Daboussi M.J."/>
            <person name="Di Pietro A."/>
            <person name="Dufresne M."/>
            <person name="Freitag M."/>
            <person name="Grabherr M."/>
            <person name="Henrissat B."/>
            <person name="Houterman P.M."/>
            <person name="Kang S."/>
            <person name="Shim W.B."/>
            <person name="Woloshuk C."/>
            <person name="Xie X."/>
            <person name="Xu J.R."/>
            <person name="Antoniw J."/>
            <person name="Baker S.E."/>
            <person name="Bluhm B.H."/>
            <person name="Breakspear A."/>
            <person name="Brown D.W."/>
            <person name="Butchko R.A."/>
            <person name="Chapman S."/>
            <person name="Coulson R."/>
            <person name="Coutinho P.M."/>
            <person name="Danchin E.G."/>
            <person name="Diener A."/>
            <person name="Gale L.R."/>
            <person name="Gardiner D.M."/>
            <person name="Goff S."/>
            <person name="Hammond-Kosack K.E."/>
            <person name="Hilburn K."/>
            <person name="Hua-Van A."/>
            <person name="Jonkers W."/>
            <person name="Kazan K."/>
            <person name="Kodira C.D."/>
            <person name="Koehrsen M."/>
            <person name="Kumar L."/>
            <person name="Lee Y.H."/>
            <person name="Li L."/>
            <person name="Manners J.M."/>
            <person name="Miranda-Saavedra D."/>
            <person name="Mukherjee M."/>
            <person name="Park G."/>
            <person name="Park J."/>
            <person name="Park S.Y."/>
            <person name="Proctor R.H."/>
            <person name="Regev A."/>
            <person name="Ruiz-Roldan M.C."/>
            <person name="Sain D."/>
            <person name="Sakthikumar S."/>
            <person name="Sykes S."/>
            <person name="Schwartz D.C."/>
            <person name="Turgeon B.G."/>
            <person name="Wapinski I."/>
            <person name="Yoder O."/>
            <person name="Young S."/>
            <person name="Zeng Q."/>
            <person name="Zhou S."/>
            <person name="Galagan J."/>
            <person name="Cuomo C.A."/>
            <person name="Kistler H.C."/>
            <person name="Rep M."/>
        </authorList>
    </citation>
    <scope>NUCLEOTIDE SEQUENCE [LARGE SCALE GENOMIC DNA]</scope>
    <source>
        <strain evidence="5">4287</strain>
    </source>
</reference>
<dbReference type="Pfam" id="PF00891">
    <property type="entry name" value="Methyltransf_2"/>
    <property type="match status" value="1"/>
</dbReference>